<name>A0ABS8V5T2_DATST</name>
<accession>A0ABS8V5T2</accession>
<dbReference type="Proteomes" id="UP000823775">
    <property type="component" value="Unassembled WGS sequence"/>
</dbReference>
<evidence type="ECO:0000313" key="3">
    <source>
        <dbReference type="Proteomes" id="UP000823775"/>
    </source>
</evidence>
<dbReference type="EMBL" id="JACEIK010003637">
    <property type="protein sequence ID" value="MCD9642515.1"/>
    <property type="molecule type" value="Genomic_DNA"/>
</dbReference>
<feature type="compositionally biased region" description="Basic and acidic residues" evidence="1">
    <location>
        <begin position="52"/>
        <end position="61"/>
    </location>
</feature>
<reference evidence="2 3" key="1">
    <citation type="journal article" date="2021" name="BMC Genomics">
        <title>Datura genome reveals duplications of psychoactive alkaloid biosynthetic genes and high mutation rate following tissue culture.</title>
        <authorList>
            <person name="Rajewski A."/>
            <person name="Carter-House D."/>
            <person name="Stajich J."/>
            <person name="Litt A."/>
        </authorList>
    </citation>
    <scope>NUCLEOTIDE SEQUENCE [LARGE SCALE GENOMIC DNA]</scope>
    <source>
        <strain evidence="2">AR-01</strain>
    </source>
</reference>
<comment type="caution">
    <text evidence="2">The sequence shown here is derived from an EMBL/GenBank/DDBJ whole genome shotgun (WGS) entry which is preliminary data.</text>
</comment>
<feature type="compositionally biased region" description="Polar residues" evidence="1">
    <location>
        <begin position="28"/>
        <end position="39"/>
    </location>
</feature>
<evidence type="ECO:0000256" key="1">
    <source>
        <dbReference type="SAM" id="MobiDB-lite"/>
    </source>
</evidence>
<feature type="region of interest" description="Disordered" evidence="1">
    <location>
        <begin position="1"/>
        <end position="62"/>
    </location>
</feature>
<protein>
    <submittedName>
        <fullName evidence="2">Uncharacterized protein</fullName>
    </submittedName>
</protein>
<evidence type="ECO:0000313" key="2">
    <source>
        <dbReference type="EMBL" id="MCD9642515.1"/>
    </source>
</evidence>
<gene>
    <name evidence="2" type="ORF">HAX54_029355</name>
</gene>
<proteinExistence type="predicted"/>
<sequence length="95" mass="10180">MAEIGASFWVAEGHGTTPNGSRVGVRQTRAQTRAQSNPQPEVVSGVQPRVASSEREQEHVVQDAPSKVRASCCTYCCLTYRCSGEIVECVRGIGA</sequence>
<organism evidence="2 3">
    <name type="scientific">Datura stramonium</name>
    <name type="common">Jimsonweed</name>
    <name type="synonym">Common thornapple</name>
    <dbReference type="NCBI Taxonomy" id="4076"/>
    <lineage>
        <taxon>Eukaryota</taxon>
        <taxon>Viridiplantae</taxon>
        <taxon>Streptophyta</taxon>
        <taxon>Embryophyta</taxon>
        <taxon>Tracheophyta</taxon>
        <taxon>Spermatophyta</taxon>
        <taxon>Magnoliopsida</taxon>
        <taxon>eudicotyledons</taxon>
        <taxon>Gunneridae</taxon>
        <taxon>Pentapetalae</taxon>
        <taxon>asterids</taxon>
        <taxon>lamiids</taxon>
        <taxon>Solanales</taxon>
        <taxon>Solanaceae</taxon>
        <taxon>Solanoideae</taxon>
        <taxon>Datureae</taxon>
        <taxon>Datura</taxon>
    </lineage>
</organism>
<keyword evidence="3" id="KW-1185">Reference proteome</keyword>